<feature type="non-terminal residue" evidence="8">
    <location>
        <position position="498"/>
    </location>
</feature>
<feature type="transmembrane region" description="Helical" evidence="7">
    <location>
        <begin position="136"/>
        <end position="155"/>
    </location>
</feature>
<feature type="transmembrane region" description="Helical" evidence="7">
    <location>
        <begin position="306"/>
        <end position="325"/>
    </location>
</feature>
<dbReference type="EMBL" id="NCSJ02000164">
    <property type="protein sequence ID" value="RFU28413.1"/>
    <property type="molecule type" value="Genomic_DNA"/>
</dbReference>
<keyword evidence="4 7" id="KW-1133">Transmembrane helix</keyword>
<feature type="compositionally biased region" description="Basic and acidic residues" evidence="6">
    <location>
        <begin position="484"/>
        <end position="498"/>
    </location>
</feature>
<comment type="caution">
    <text evidence="8">The sequence shown here is derived from an EMBL/GenBank/DDBJ whole genome shotgun (WGS) entry which is preliminary data.</text>
</comment>
<comment type="subcellular location">
    <subcellularLocation>
        <location evidence="1">Membrane</location>
        <topology evidence="1">Multi-pass membrane protein</topology>
    </subcellularLocation>
</comment>
<feature type="transmembrane region" description="Helical" evidence="7">
    <location>
        <begin position="72"/>
        <end position="89"/>
    </location>
</feature>
<feature type="non-terminal residue" evidence="8">
    <location>
        <position position="1"/>
    </location>
</feature>
<feature type="transmembrane region" description="Helical" evidence="7">
    <location>
        <begin position="206"/>
        <end position="228"/>
    </location>
</feature>
<dbReference type="GO" id="GO:0005886">
    <property type="term" value="C:plasma membrane"/>
    <property type="evidence" value="ECO:0007669"/>
    <property type="project" value="TreeGrafter"/>
</dbReference>
<feature type="transmembrane region" description="Helical" evidence="7">
    <location>
        <begin position="337"/>
        <end position="361"/>
    </location>
</feature>
<feature type="transmembrane region" description="Helical" evidence="7">
    <location>
        <begin position="275"/>
        <end position="294"/>
    </location>
</feature>
<keyword evidence="9" id="KW-1185">Reference proteome</keyword>
<keyword evidence="2" id="KW-0813">Transport</keyword>
<evidence type="ECO:0000256" key="2">
    <source>
        <dbReference type="ARBA" id="ARBA00022448"/>
    </source>
</evidence>
<organism evidence="8 9">
    <name type="scientific">Scytalidium lignicola</name>
    <name type="common">Hyphomycete</name>
    <dbReference type="NCBI Taxonomy" id="5539"/>
    <lineage>
        <taxon>Eukaryota</taxon>
        <taxon>Fungi</taxon>
        <taxon>Dikarya</taxon>
        <taxon>Ascomycota</taxon>
        <taxon>Pezizomycotina</taxon>
        <taxon>Leotiomycetes</taxon>
        <taxon>Leotiomycetes incertae sedis</taxon>
        <taxon>Scytalidium</taxon>
    </lineage>
</organism>
<evidence type="ECO:0000256" key="6">
    <source>
        <dbReference type="SAM" id="MobiDB-lite"/>
    </source>
</evidence>
<sequence length="498" mass="54030">MKSQTEELSKLQQLELELAKKDQGTLDDYMHSQALTSDQSEMTKGYLIKVLLAIFSISLGTTGSYWGFSPPAAILTVINTDIAVMLTHTANWRWCYYVYIILIGCAFVLEFLFYHPPTFNQLHGGQRTLAEEFSRIDFIGVFLFVSGLALFLLGVSWGGQPLPWKSVRILCLIIIGGIILILFILWEIYSNVSNPLVPMHFFKDVRGFVCLNIICIVSGVLYVSLSVIWPSQVAAIYGAQAKGWRDNAWLSTTIAFGIWGGIVIFGSLFHVVKHIRLQVIVFTLVSTAFAGALASGNTHNKGQSAAFSFLATFPAGILELIPVTLCQLDANDADLGSVFAIIFMMRTAWGSIFTTVFLAILTNKTPSEIANRVPDAAIAAGLPSSSLTSLFAAIKVGTPAALAAVPGINPTIQQAVASSLADAYAASYAYVYYAAVAVGGVGLIAAASMKDYDHMLTSHVSRRIYTNQNIGDVETEAQSNSAQLDDKPLSAHVEREII</sequence>
<accession>A0A3E2H5S5</accession>
<evidence type="ECO:0000256" key="3">
    <source>
        <dbReference type="ARBA" id="ARBA00022692"/>
    </source>
</evidence>
<dbReference type="InterPro" id="IPR036259">
    <property type="entry name" value="MFS_trans_sf"/>
</dbReference>
<evidence type="ECO:0000256" key="1">
    <source>
        <dbReference type="ARBA" id="ARBA00004141"/>
    </source>
</evidence>
<feature type="region of interest" description="Disordered" evidence="6">
    <location>
        <begin position="475"/>
        <end position="498"/>
    </location>
</feature>
<dbReference type="PANTHER" id="PTHR23501:SF109">
    <property type="entry name" value="MAJOR FACILITATOR SUPERFAMILY (MFS) PROFILE DOMAIN-CONTAINING PROTEIN-RELATED"/>
    <property type="match status" value="1"/>
</dbReference>
<gene>
    <name evidence="8" type="ORF">B7463_g7912</name>
</gene>
<feature type="transmembrane region" description="Helical" evidence="7">
    <location>
        <begin position="430"/>
        <end position="449"/>
    </location>
</feature>
<dbReference type="Pfam" id="PF06609">
    <property type="entry name" value="TRI12"/>
    <property type="match status" value="1"/>
</dbReference>
<keyword evidence="5 7" id="KW-0472">Membrane</keyword>
<keyword evidence="3 7" id="KW-0812">Transmembrane</keyword>
<feature type="transmembrane region" description="Helical" evidence="7">
    <location>
        <begin position="46"/>
        <end position="66"/>
    </location>
</feature>
<proteinExistence type="predicted"/>
<feature type="transmembrane region" description="Helical" evidence="7">
    <location>
        <begin position="96"/>
        <end position="116"/>
    </location>
</feature>
<dbReference type="AlphaFoldDB" id="A0A3E2H5S5"/>
<reference evidence="8 9" key="1">
    <citation type="submission" date="2018-05" db="EMBL/GenBank/DDBJ databases">
        <title>Draft genome sequence of Scytalidium lignicola DSM 105466, a ubiquitous saprotrophic fungus.</title>
        <authorList>
            <person name="Buettner E."/>
            <person name="Gebauer A.M."/>
            <person name="Hofrichter M."/>
            <person name="Liers C."/>
            <person name="Kellner H."/>
        </authorList>
    </citation>
    <scope>NUCLEOTIDE SEQUENCE [LARGE SCALE GENOMIC DNA]</scope>
    <source>
        <strain evidence="8 9">DSM 105466</strain>
    </source>
</reference>
<dbReference type="PANTHER" id="PTHR23501">
    <property type="entry name" value="MAJOR FACILITATOR SUPERFAMILY"/>
    <property type="match status" value="1"/>
</dbReference>
<dbReference type="SUPFAM" id="SSF103473">
    <property type="entry name" value="MFS general substrate transporter"/>
    <property type="match status" value="1"/>
</dbReference>
<evidence type="ECO:0000313" key="8">
    <source>
        <dbReference type="EMBL" id="RFU28413.1"/>
    </source>
</evidence>
<evidence type="ECO:0000256" key="4">
    <source>
        <dbReference type="ARBA" id="ARBA00022989"/>
    </source>
</evidence>
<evidence type="ECO:0008006" key="10">
    <source>
        <dbReference type="Google" id="ProtNLM"/>
    </source>
</evidence>
<dbReference type="InterPro" id="IPR010573">
    <property type="entry name" value="MFS_Str1/Tri12-like"/>
</dbReference>
<feature type="transmembrane region" description="Helical" evidence="7">
    <location>
        <begin position="248"/>
        <end position="269"/>
    </location>
</feature>
<dbReference type="GO" id="GO:0022857">
    <property type="term" value="F:transmembrane transporter activity"/>
    <property type="evidence" value="ECO:0007669"/>
    <property type="project" value="InterPro"/>
</dbReference>
<evidence type="ECO:0000256" key="5">
    <source>
        <dbReference type="ARBA" id="ARBA00023136"/>
    </source>
</evidence>
<name>A0A3E2H5S5_SCYLI</name>
<feature type="transmembrane region" description="Helical" evidence="7">
    <location>
        <begin position="373"/>
        <end position="394"/>
    </location>
</feature>
<dbReference type="OrthoDB" id="4161376at2759"/>
<evidence type="ECO:0000313" key="9">
    <source>
        <dbReference type="Proteomes" id="UP000258309"/>
    </source>
</evidence>
<dbReference type="Proteomes" id="UP000258309">
    <property type="component" value="Unassembled WGS sequence"/>
</dbReference>
<evidence type="ECO:0000256" key="7">
    <source>
        <dbReference type="SAM" id="Phobius"/>
    </source>
</evidence>
<feature type="transmembrane region" description="Helical" evidence="7">
    <location>
        <begin position="167"/>
        <end position="186"/>
    </location>
</feature>
<protein>
    <recommendedName>
        <fullName evidence="10">Major facilitator superfamily (MFS) profile domain-containing protein</fullName>
    </recommendedName>
</protein>